<proteinExistence type="inferred from homology"/>
<dbReference type="PANTHER" id="PTHR43649">
    <property type="entry name" value="ARABINOSE-BINDING PROTEIN-RELATED"/>
    <property type="match status" value="1"/>
</dbReference>
<evidence type="ECO:0000256" key="2">
    <source>
        <dbReference type="ARBA" id="ARBA00008520"/>
    </source>
</evidence>
<evidence type="ECO:0000256" key="6">
    <source>
        <dbReference type="ARBA" id="ARBA00022729"/>
    </source>
</evidence>
<dbReference type="CDD" id="cd14748">
    <property type="entry name" value="PBP2_UgpB"/>
    <property type="match status" value="1"/>
</dbReference>
<dbReference type="RefSeq" id="WP_086065432.1">
    <property type="nucleotide sequence ID" value="NZ_CP021108.1"/>
</dbReference>
<keyword evidence="7" id="KW-0574">Periplasm</keyword>
<comment type="subcellular location">
    <subcellularLocation>
        <location evidence="1">Periplasm</location>
    </subcellularLocation>
</comment>
<dbReference type="OrthoDB" id="4393730at2"/>
<evidence type="ECO:0000256" key="5">
    <source>
        <dbReference type="ARBA" id="ARBA00022448"/>
    </source>
</evidence>
<dbReference type="PANTHER" id="PTHR43649:SF31">
    <property type="entry name" value="SN-GLYCEROL-3-PHOSPHATE-BINDING PERIPLASMIC PROTEIN UGPB"/>
    <property type="match status" value="1"/>
</dbReference>
<gene>
    <name evidence="9" type="ORF">CAL12_15515</name>
</gene>
<dbReference type="SUPFAM" id="SSF53850">
    <property type="entry name" value="Periplasmic binding protein-like II"/>
    <property type="match status" value="1"/>
</dbReference>
<protein>
    <recommendedName>
        <fullName evidence="4">sn-glycerol-3-phosphate-binding periplasmic protein UgpB</fullName>
    </recommendedName>
</protein>
<accession>A0A1W6YLZ0</accession>
<dbReference type="Pfam" id="PF13416">
    <property type="entry name" value="SBP_bac_8"/>
    <property type="match status" value="1"/>
</dbReference>
<keyword evidence="5" id="KW-0813">Transport</keyword>
<dbReference type="InterPro" id="IPR006059">
    <property type="entry name" value="SBP"/>
</dbReference>
<feature type="chain" id="PRO_5012958599" description="sn-glycerol-3-phosphate-binding periplasmic protein UgpB" evidence="8">
    <location>
        <begin position="25"/>
        <end position="437"/>
    </location>
</feature>
<dbReference type="Gene3D" id="3.40.190.10">
    <property type="entry name" value="Periplasmic binding protein-like II"/>
    <property type="match status" value="2"/>
</dbReference>
<keyword evidence="6 8" id="KW-0732">Signal</keyword>
<dbReference type="STRING" id="1416806.CAL12_15515"/>
<dbReference type="Proteomes" id="UP000194151">
    <property type="component" value="Chromosome"/>
</dbReference>
<dbReference type="InterPro" id="IPR006061">
    <property type="entry name" value="SBP_1_CS"/>
</dbReference>
<evidence type="ECO:0000313" key="9">
    <source>
        <dbReference type="EMBL" id="ARP82085.1"/>
    </source>
</evidence>
<dbReference type="GO" id="GO:0055085">
    <property type="term" value="P:transmembrane transport"/>
    <property type="evidence" value="ECO:0007669"/>
    <property type="project" value="InterPro"/>
</dbReference>
<dbReference type="NCBIfam" id="NF008211">
    <property type="entry name" value="PRK10974.1"/>
    <property type="match status" value="1"/>
</dbReference>
<organism evidence="9 10">
    <name type="scientific">Bordetella genomosp. 8</name>
    <dbReference type="NCBI Taxonomy" id="1416806"/>
    <lineage>
        <taxon>Bacteria</taxon>
        <taxon>Pseudomonadati</taxon>
        <taxon>Pseudomonadota</taxon>
        <taxon>Betaproteobacteria</taxon>
        <taxon>Burkholderiales</taxon>
        <taxon>Alcaligenaceae</taxon>
        <taxon>Bordetella</taxon>
    </lineage>
</organism>
<evidence type="ECO:0000256" key="3">
    <source>
        <dbReference type="ARBA" id="ARBA00011557"/>
    </source>
</evidence>
<dbReference type="KEGG" id="bgv:CAL12_15515"/>
<name>A0A1W6YLZ0_9BORD</name>
<reference evidence="9 10" key="1">
    <citation type="submission" date="2017-05" db="EMBL/GenBank/DDBJ databases">
        <title>Complete and WGS of Bordetella genogroups.</title>
        <authorList>
            <person name="Spilker T."/>
            <person name="LiPuma J."/>
        </authorList>
    </citation>
    <scope>NUCLEOTIDE SEQUENCE [LARGE SCALE GENOMIC DNA]</scope>
    <source>
        <strain evidence="9 10">AU19157</strain>
    </source>
</reference>
<dbReference type="InterPro" id="IPR050490">
    <property type="entry name" value="Bact_solute-bd_prot1"/>
</dbReference>
<sequence length="437" mass="47639">MRSHRLALVAASLLTAFAATSANAATEIQFWHSMEGALGDRVNEIVNDFNKKNPDYQVKAVYKGNYGESMNAGIAAFRAGNAPDILQVFEVGTATMMYAKGAIKPVQQMSEEVGDPINPKDFIGAVAGYYSSPDGKLVSMPFNSSTVVFYYNKDAFQKAGLDPEKPPKTWEELAADTKKLKAAGVECGYTTSWPSWTQLETFSAWHNVPYATKDNGFGGLDARLAIDSPLHVRHMEFLANLAKDGEFMYGGRGDDPNALFISGKCAMITGSSGLRANIMKNAKFKFGISTLPYYSDVKGAPQNTIIGGASLWVFGNKKPDTYKGVTKFFKYLSSPEVAAKWHQQTGYVPVTKAAYELTQKQGFYDQNPGTDVGVKQLNVETTAQSRGVRLGYLPQIREIEDATIEQIVSGKVGAQAGLKDAAKRGNDLLEKFEKSVK</sequence>
<dbReference type="PROSITE" id="PS01037">
    <property type="entry name" value="SBP_BACTERIAL_1"/>
    <property type="match status" value="1"/>
</dbReference>
<dbReference type="GO" id="GO:0042597">
    <property type="term" value="C:periplasmic space"/>
    <property type="evidence" value="ECO:0007669"/>
    <property type="project" value="UniProtKB-SubCell"/>
</dbReference>
<comment type="subunit">
    <text evidence="3">The complex is composed of two ATP-binding proteins (UgpC), two transmembrane proteins (UgpA and UgpE) and a solute-binding protein (UgpB).</text>
</comment>
<evidence type="ECO:0000313" key="10">
    <source>
        <dbReference type="Proteomes" id="UP000194151"/>
    </source>
</evidence>
<dbReference type="EMBL" id="CP021108">
    <property type="protein sequence ID" value="ARP82085.1"/>
    <property type="molecule type" value="Genomic_DNA"/>
</dbReference>
<evidence type="ECO:0000256" key="1">
    <source>
        <dbReference type="ARBA" id="ARBA00004418"/>
    </source>
</evidence>
<feature type="signal peptide" evidence="8">
    <location>
        <begin position="1"/>
        <end position="24"/>
    </location>
</feature>
<evidence type="ECO:0000256" key="8">
    <source>
        <dbReference type="SAM" id="SignalP"/>
    </source>
</evidence>
<evidence type="ECO:0000256" key="4">
    <source>
        <dbReference type="ARBA" id="ARBA00017470"/>
    </source>
</evidence>
<dbReference type="AlphaFoldDB" id="A0A1W6YLZ0"/>
<evidence type="ECO:0000256" key="7">
    <source>
        <dbReference type="ARBA" id="ARBA00022764"/>
    </source>
</evidence>
<comment type="similarity">
    <text evidence="2">Belongs to the bacterial solute-binding protein 1 family.</text>
</comment>
<keyword evidence="10" id="KW-1185">Reference proteome</keyword>